<protein>
    <submittedName>
        <fullName evidence="2">Uncharacterized protein</fullName>
    </submittedName>
</protein>
<gene>
    <name evidence="2" type="ORF">B0J12DRAFT_775978</name>
</gene>
<proteinExistence type="predicted"/>
<evidence type="ECO:0000313" key="3">
    <source>
        <dbReference type="Proteomes" id="UP000774617"/>
    </source>
</evidence>
<evidence type="ECO:0000256" key="1">
    <source>
        <dbReference type="SAM" id="MobiDB-lite"/>
    </source>
</evidence>
<keyword evidence="3" id="KW-1185">Reference proteome</keyword>
<comment type="caution">
    <text evidence="2">The sequence shown here is derived from an EMBL/GenBank/DDBJ whole genome shotgun (WGS) entry which is preliminary data.</text>
</comment>
<evidence type="ECO:0000313" key="2">
    <source>
        <dbReference type="EMBL" id="KAH7055586.1"/>
    </source>
</evidence>
<organism evidence="2 3">
    <name type="scientific">Macrophomina phaseolina</name>
    <dbReference type="NCBI Taxonomy" id="35725"/>
    <lineage>
        <taxon>Eukaryota</taxon>
        <taxon>Fungi</taxon>
        <taxon>Dikarya</taxon>
        <taxon>Ascomycota</taxon>
        <taxon>Pezizomycotina</taxon>
        <taxon>Dothideomycetes</taxon>
        <taxon>Dothideomycetes incertae sedis</taxon>
        <taxon>Botryosphaeriales</taxon>
        <taxon>Botryosphaeriaceae</taxon>
        <taxon>Macrophomina</taxon>
    </lineage>
</organism>
<name>A0ABQ8GH14_9PEZI</name>
<accession>A0ABQ8GH14</accession>
<feature type="region of interest" description="Disordered" evidence="1">
    <location>
        <begin position="278"/>
        <end position="308"/>
    </location>
</feature>
<reference evidence="2 3" key="1">
    <citation type="journal article" date="2021" name="Nat. Commun.">
        <title>Genetic determinants of endophytism in the Arabidopsis root mycobiome.</title>
        <authorList>
            <person name="Mesny F."/>
            <person name="Miyauchi S."/>
            <person name="Thiergart T."/>
            <person name="Pickel B."/>
            <person name="Atanasova L."/>
            <person name="Karlsson M."/>
            <person name="Huettel B."/>
            <person name="Barry K.W."/>
            <person name="Haridas S."/>
            <person name="Chen C."/>
            <person name="Bauer D."/>
            <person name="Andreopoulos W."/>
            <person name="Pangilinan J."/>
            <person name="LaButti K."/>
            <person name="Riley R."/>
            <person name="Lipzen A."/>
            <person name="Clum A."/>
            <person name="Drula E."/>
            <person name="Henrissat B."/>
            <person name="Kohler A."/>
            <person name="Grigoriev I.V."/>
            <person name="Martin F.M."/>
            <person name="Hacquard S."/>
        </authorList>
    </citation>
    <scope>NUCLEOTIDE SEQUENCE [LARGE SCALE GENOMIC DNA]</scope>
    <source>
        <strain evidence="2 3">MPI-SDFR-AT-0080</strain>
    </source>
</reference>
<dbReference type="EMBL" id="JAGTJR010000008">
    <property type="protein sequence ID" value="KAH7055586.1"/>
    <property type="molecule type" value="Genomic_DNA"/>
</dbReference>
<sequence>MRAYRSLRPSASGQRLACPAIFGGSPASRSLACDGPDLAIEPGDGATGVGSLNSVTLDARCPLPSPHPLAAPLGLAESLRGHPVSRLLGTRLMKRVRLVLTSERVPGRAGWRRWAGRTNCCPLLTEGSTRGGAFVGHLSRHAAGGASRRAELPVWRDDGQVDWGGALTRDGYLRFQFRGRRWCLLTEDDALLLIAAAASPFCVRAGAVRSREPTALPILKNNPARISPSPHPALPAAAPLTRLHALRLVNRNLGHDRTRPDCSSCPCRRPRFYGIPGALEASPGEQHDATSTGQCAAAAARLEPQESA</sequence>
<dbReference type="Proteomes" id="UP000774617">
    <property type="component" value="Unassembled WGS sequence"/>
</dbReference>